<dbReference type="SUPFAM" id="SSF52980">
    <property type="entry name" value="Restriction endonuclease-like"/>
    <property type="match status" value="1"/>
</dbReference>
<dbReference type="RefSeq" id="WP_165489727.1">
    <property type="nucleotide sequence ID" value="NZ_CP036487.1"/>
</dbReference>
<dbReference type="EMBL" id="JAECVU010000002">
    <property type="protein sequence ID" value="MBH8588296.1"/>
    <property type="molecule type" value="Genomic_DNA"/>
</dbReference>
<dbReference type="InterPro" id="IPR011338">
    <property type="entry name" value="BamHI/BglII/BstY"/>
</dbReference>
<evidence type="ECO:0000313" key="1">
    <source>
        <dbReference type="EMBL" id="MBH8588296.1"/>
    </source>
</evidence>
<dbReference type="Pfam" id="PF02923">
    <property type="entry name" value="BamHI"/>
    <property type="match status" value="1"/>
</dbReference>
<accession>A0ABS0QHT7</accession>
<gene>
    <name evidence="1" type="ORF">I8U22_05600</name>
</gene>
<name>A0ABS0QHT7_THEVU</name>
<comment type="caution">
    <text evidence="1">The sequence shown here is derived from an EMBL/GenBank/DDBJ whole genome shotgun (WGS) entry which is preliminary data.</text>
</comment>
<evidence type="ECO:0008006" key="3">
    <source>
        <dbReference type="Google" id="ProtNLM"/>
    </source>
</evidence>
<reference evidence="1 2" key="1">
    <citation type="submission" date="2020-12" db="EMBL/GenBank/DDBJ databases">
        <title>WGS of Thermoactinomyces spp.</title>
        <authorList>
            <person name="Cheng K."/>
        </authorList>
    </citation>
    <scope>NUCLEOTIDE SEQUENCE [LARGE SCALE GENOMIC DNA]</scope>
    <source>
        <strain evidence="2">CICC 10650\ACCC 41061</strain>
    </source>
</reference>
<proteinExistence type="predicted"/>
<keyword evidence="2" id="KW-1185">Reference proteome</keyword>
<dbReference type="Gene3D" id="3.40.91.20">
    <property type="match status" value="1"/>
</dbReference>
<dbReference type="InterPro" id="IPR011335">
    <property type="entry name" value="Restrct_endonuc-II-like"/>
</dbReference>
<evidence type="ECO:0000313" key="2">
    <source>
        <dbReference type="Proteomes" id="UP000641910"/>
    </source>
</evidence>
<dbReference type="Proteomes" id="UP000641910">
    <property type="component" value="Unassembled WGS sequence"/>
</dbReference>
<organism evidence="1 2">
    <name type="scientific">Thermoactinomyces vulgaris</name>
    <dbReference type="NCBI Taxonomy" id="2026"/>
    <lineage>
        <taxon>Bacteria</taxon>
        <taxon>Bacillati</taxon>
        <taxon>Bacillota</taxon>
        <taxon>Bacilli</taxon>
        <taxon>Bacillales</taxon>
        <taxon>Thermoactinomycetaceae</taxon>
        <taxon>Thermoactinomyces</taxon>
    </lineage>
</organism>
<protein>
    <recommendedName>
        <fullName evidence="3">Restriction endonuclease</fullName>
    </recommendedName>
</protein>
<dbReference type="InterPro" id="IPR004194">
    <property type="entry name" value="Restrct_endonuc_II_BamHI"/>
</dbReference>
<sequence length="190" mass="21420">MATMIPDPISIPIQCLFRISAAIYVVTASTKWFKYQVTFVCRKQANGVKPIKHAFIEKLNQLGWEDEKIVSKKSIKNRKIDSSLELSDGKYFGVEWETGNIASSHRAINRLKLGMLEGDLAGGFLVLPSRQMYYYLTERVGNFQELEKYFPVMSDTSKITGFLGVIEIEHDGVRADIPPIKKGTDGRALV</sequence>